<feature type="domain" description="Cadherin" evidence="2">
    <location>
        <begin position="1888"/>
        <end position="1991"/>
    </location>
</feature>
<dbReference type="PROSITE" id="PS00330">
    <property type="entry name" value="HEMOLYSIN_CALCIUM"/>
    <property type="match status" value="1"/>
</dbReference>
<dbReference type="InterPro" id="IPR013783">
    <property type="entry name" value="Ig-like_fold"/>
</dbReference>
<dbReference type="Pfam" id="PF17803">
    <property type="entry name" value="Cadherin_4"/>
    <property type="match status" value="1"/>
</dbReference>
<dbReference type="InterPro" id="IPR018511">
    <property type="entry name" value="Hemolysin-typ_Ca-bd_CS"/>
</dbReference>
<gene>
    <name evidence="3" type="ORF">Csp_A06240</name>
</gene>
<name>C9Y923_CURXX</name>
<dbReference type="Pfam" id="PF13753">
    <property type="entry name" value="SWM_repeat"/>
    <property type="match status" value="1"/>
</dbReference>
<feature type="region of interest" description="Disordered" evidence="1">
    <location>
        <begin position="1245"/>
        <end position="1271"/>
    </location>
</feature>
<dbReference type="SMART" id="SM00112">
    <property type="entry name" value="CA"/>
    <property type="match status" value="2"/>
</dbReference>
<dbReference type="CDD" id="cd11304">
    <property type="entry name" value="Cadherin_repeat"/>
    <property type="match status" value="1"/>
</dbReference>
<evidence type="ECO:0000259" key="2">
    <source>
        <dbReference type="PROSITE" id="PS50268"/>
    </source>
</evidence>
<dbReference type="PRINTS" id="PR00313">
    <property type="entry name" value="CABNDNGRPT"/>
</dbReference>
<feature type="domain" description="Cadherin" evidence="2">
    <location>
        <begin position="1993"/>
        <end position="2096"/>
    </location>
</feature>
<feature type="compositionally biased region" description="Low complexity" evidence="1">
    <location>
        <begin position="1251"/>
        <end position="1262"/>
    </location>
</feature>
<dbReference type="SUPFAM" id="SSF49313">
    <property type="entry name" value="Cadherin-like"/>
    <property type="match status" value="4"/>
</dbReference>
<dbReference type="InterPro" id="IPR010221">
    <property type="entry name" value="VCBS_dom"/>
</dbReference>
<dbReference type="InterPro" id="IPR002126">
    <property type="entry name" value="Cadherin-like_dom"/>
</dbReference>
<dbReference type="Gene3D" id="2.60.40.60">
    <property type="entry name" value="Cadherins"/>
    <property type="match status" value="1"/>
</dbReference>
<dbReference type="Gene3D" id="2.150.10.10">
    <property type="entry name" value="Serralysin-like metalloprotease, C-terminal"/>
    <property type="match status" value="2"/>
</dbReference>
<dbReference type="GO" id="GO:0016020">
    <property type="term" value="C:membrane"/>
    <property type="evidence" value="ECO:0007669"/>
    <property type="project" value="InterPro"/>
</dbReference>
<dbReference type="Pfam" id="PF00353">
    <property type="entry name" value="HemolysinCabind"/>
    <property type="match status" value="3"/>
</dbReference>
<accession>C9Y923</accession>
<dbReference type="Gene3D" id="2.60.40.10">
    <property type="entry name" value="Immunoglobulins"/>
    <property type="match status" value="6"/>
</dbReference>
<evidence type="ECO:0000313" key="3">
    <source>
        <dbReference type="EMBL" id="CBA28230.1"/>
    </source>
</evidence>
<dbReference type="InterPro" id="IPR028059">
    <property type="entry name" value="SWM_rpt"/>
</dbReference>
<reference evidence="3" key="1">
    <citation type="journal article" date="2010" name="Nature">
        <title>The dynamic genome of Hydra.</title>
        <authorList>
            <person name="Chapman J.A."/>
            <person name="Kirkness E.F."/>
            <person name="Simakov O."/>
            <person name="Hampson S.E."/>
            <person name="Mitros T."/>
            <person name="Weinmaier T."/>
            <person name="Rattei T."/>
            <person name="Balasubramanian P.G."/>
            <person name="Borman J."/>
            <person name="Busam D."/>
            <person name="Disbennett K."/>
            <person name="Pfannkoch C."/>
            <person name="Sumin N."/>
            <person name="Sutton G."/>
            <person name="Viswanathan L."/>
            <person name="Walenz B."/>
            <person name="Goodstein D.M."/>
            <person name="Hellsten U."/>
            <person name="Kawashima T."/>
            <person name="Prochnik S.E."/>
            <person name="Putnam N.H."/>
            <person name="Shu S."/>
            <person name="Blumberg B."/>
            <person name="Dana C.E."/>
            <person name="Gee L."/>
            <person name="Kibler D.F."/>
            <person name="Law L."/>
            <person name="Lindgens D."/>
            <person name="Martinez D.E."/>
            <person name="Peng J."/>
            <person name="Wigge P.A."/>
            <person name="Bertulat B."/>
            <person name="Guder C."/>
            <person name="Nakamura Y."/>
            <person name="Ozbek S."/>
            <person name="Watanabe H."/>
            <person name="Khalturin K."/>
            <person name="Hemmrich G."/>
            <person name="Franke A."/>
            <person name="Augustin R."/>
            <person name="Fraune S."/>
            <person name="Hayakawa E."/>
            <person name="Hayakawa S."/>
            <person name="Hirose M."/>
            <person name="Hwang J."/>
            <person name="Ikeo K."/>
            <person name="Nishimiya-Fujisawa C."/>
            <person name="Ogura A."/>
            <person name="Takahashi T."/>
            <person name="Steinmetz P.R."/>
            <person name="Zhang X."/>
            <person name="Aufschnaiter R."/>
            <person name="Eder M.K."/>
            <person name="Gorny A.K."/>
            <person name="Salvenmoser W."/>
            <person name="Heimberg A.M."/>
            <person name="Wheeler B.M."/>
            <person name="Peterson K.J."/>
            <person name="Boettger A."/>
            <person name="Tischler P."/>
            <person name="Wolf A."/>
            <person name="Gojobori T."/>
            <person name="Remington K.A."/>
            <person name="Strausberg R.L."/>
            <person name="Venter J."/>
            <person name="Technau U."/>
            <person name="Hobmayer B."/>
            <person name="Bosch T.C."/>
            <person name="Holstein T.W."/>
            <person name="Fujisawa T."/>
            <person name="Bode H.R."/>
            <person name="David C.N."/>
            <person name="Rokhsar D.S."/>
            <person name="Steele R.E."/>
        </authorList>
    </citation>
    <scope>NUCLEOTIDE SEQUENCE</scope>
</reference>
<dbReference type="SMART" id="SM00736">
    <property type="entry name" value="CADG"/>
    <property type="match status" value="4"/>
</dbReference>
<dbReference type="Pfam" id="PF05345">
    <property type="entry name" value="He_PIG"/>
    <property type="match status" value="4"/>
</dbReference>
<dbReference type="PROSITE" id="PS50268">
    <property type="entry name" value="CADHERIN_2"/>
    <property type="match status" value="2"/>
</dbReference>
<dbReference type="SUPFAM" id="SSF51120">
    <property type="entry name" value="beta-Roll"/>
    <property type="match status" value="3"/>
</dbReference>
<dbReference type="NCBIfam" id="TIGR01965">
    <property type="entry name" value="VCBS_repeat"/>
    <property type="match status" value="4"/>
</dbReference>
<dbReference type="InterPro" id="IPR001343">
    <property type="entry name" value="Hemolysn_Ca-bd"/>
</dbReference>
<dbReference type="InterPro" id="IPR011049">
    <property type="entry name" value="Serralysin-like_metalloprot_C"/>
</dbReference>
<dbReference type="GO" id="GO:0007156">
    <property type="term" value="P:homophilic cell adhesion via plasma membrane adhesion molecules"/>
    <property type="evidence" value="ECO:0007669"/>
    <property type="project" value="InterPro"/>
</dbReference>
<dbReference type="GO" id="GO:0005509">
    <property type="term" value="F:calcium ion binding"/>
    <property type="evidence" value="ECO:0007669"/>
    <property type="project" value="InterPro"/>
</dbReference>
<proteinExistence type="predicted"/>
<dbReference type="InterPro" id="IPR006644">
    <property type="entry name" value="Cadg"/>
</dbReference>
<dbReference type="InterPro" id="IPR040853">
    <property type="entry name" value="RapA2_cadherin-like"/>
</dbReference>
<sequence>MLKAGDTLSVTLSASEAVRVTEGGTLQLNIGGQTVNANYNADKSGTRSLVFEYTVGNNLNDTQGVSVVGLTGATIKDMADNAADQSLNGYNGLPVFVDTTAPVVLAQVPIDNSIVGNAGVRSVSLSFGEAINKGSTGGLTLKDANGNTIASWAAADGTVSSDELSMSYALPTSLTTLTAGNYTIVATGSPVIDKAGNAISTSALASDGIWSFTVGAVSIGIDKVGGDNLLNGEDIKSDITLSGSLSGEGSTSVTAADMQVWLRHINGSTAVQAKVTSLNNGSWNATLAAADAANLKGGYVVKVNIDAADVQASATSALLVDTQAQVTLGAVAGDNKISLTEQSIINSGKSLSYSFVAEKGSSGSITFTNGSDAAKTVTKTFTSAAGNSPDSVTLSKADLIKLGTGNFTVTATVTDVAGNTNDKVTQAFSIEAPPAAAKIDSITLQGNRSGTLIQGDTLTAVVNFDKAVTVNNTTSLKLAIDVDGTTRQADFASISADRKQLIFSYKVVAEDQDGDGVALNANALQLGTGTNKAVIKDVALGTAAIVTSPQVAAVSTLKLDGSIKDTPADLALNVIEAGLTSANTPSAGKASASGKLLKGGEITDSKTISKVQFGTNAEVTLSGNTDTEVVGSYGKWTINSDGSYTYTLNNEAANSLKADDKPTESLKFWVSGATDPVSATITIKGSNDAPTVSTTAITQVVTESNTRTDPVSVNLLQGASDVDMGETATLSVTNLTYKVGTGAASTTLPAGLTLSVDGKTLSIDPAHAAFNSLAQGAKLDIVVSYLVKDAQGATVKQSATLTITGTNDAPTLTVNTATNSTALAQNASESTGLSSINLLQGAKDADPGDTLSVSNVTYTVAGSVTGNNGADLPAGISLGLDGLLRLDTRHPDYNNMKSGDTKAIVASYTISDGKGGSVAQTATFNLTGSNDAPQVNTTKALLGATATAGGSFNYSFDANAFTDPEGDTLSYSATLVDGEALPTWLSFTPSTRSFSGTAPASSTASQLSIKVTASDGTASTSLSTSQTFTLAINPTGATVAVVDQSSVTESGIDSSGNVFAGTAIASGNVTNNDETDTDKAMLSVTALDGGTAMLVFPIKAQSGSSSSRSNVTTLKGIYGSLQLGADGSYTYTLDNAATATQRLKSDQVVSDVFTYQLKDSTGQTAQSQLVVQVTGSNDAPVLSTSVTVPTSFTLATGKAFTWTVPTGLFTDPDADTFSLSALQVTGNDSSSTTDTLPTWLKFDPVNRTVSGTPPEGITGTTTVRISASDGKGGTVSQDITLNLSLPAAPVSTADTNQVVEAGISPTGIAVGQAIASGNVLGNDSRSASSFSVTSADVGTVTGTSTLKAVSTSSTASSGAATLTSTFGSLKLGADGSYIYTLKNDASAVQALKANEKATDTFTYELTDSTGQKARTQLTINLTGSNDAPVLTASNDSTAITQTVTESNTSTAPISINLLQGARDIDGVGTASETATLKVTDITYKVGTGNVSTILPAGLTLGTDGKTLNIDPASAAFNSLAQGVKRDILVSYLIQDDQKATVAQKATIIVTGTNDAPTVSAAITQAVTESNTNNTPVSINLLHGASDVDTGDILSVTGITYKVSNAATGNNGADLPSGVTLSADGKTLSVDTAHAAFDSLKSGATQTITASYSVNDGKGGSVPQITTLTVTGTNDAPTVVGTLNAQTAVKNVNFRLDVSSAFNDADAGDTATYNLSGTGAMGLSIDANGVITGTYTNTRDAQDVTVTRTDGSNAKATQTFSLRVVDKPVIALIAPFNVASKSVGKSGDVLDLEVQFTEPVTITGNPTLTLNINGADVTATFKNMVQGNNAVAIFTAIVPANNNGNAISIKSIVLPTDASIKGNTSGLDLLQTAVGQSTSDYLVDNANPEISSSPLSLAELSTKGVQLTATDASRLTWSLVDGGTDNPLFTPSTTEDDLALAWQGLLKPKRTLDYETDKKTYTVKVKATDAVGNFTTKEVTINLTDVNEAPTSLDLNNTVTSLQENTSTTSRVKVADIAITDDAQGGNTLTLDGADKASFEIDANALYLKAGTVLNYESGKTQYAVTVKAQDNTLTFSTALSQDFSLSVTNVNEAPVASALSTQTIGIGQNWSGYIVPAFSDAENDTLSYTATLADGSTLPSWLSFDSNTRSFSIKDGSSTSSLSATNLIVRVSAYDGNLSTSTTFNLNVTADTTPPTASSLQAEAPKSYDRGVLHGTLADTVMLRFSESVKVDDIKTAMTQGQIKMQDSTGTLHSLGNGAVLDAYTPNSLLVSGLSSGADGTYTSTYNTATGTSPAVNFANGFGLSSPNNFTVNTSSTIYTRTASDGTQWYIWQQNGWASWIVSQSSPVDGNGNALPWFLAGTSSSTDPSSRNAVLGVSAWYSKAGALTDGTDPWANAPKLSNANIETQGYGRTFLLALGTGSTAQAGDVLVIDKGSVKDVAGNAASTDVQFTLPADITRPTVSANTPATLVGMDAQGNAKSGALVIGDKIRVTLAMAEAVSVSANTDPSVSLLLDTLIRQATINRAESFKNSATTSSTLVFDYIVKDGDVDVSGGIQLGAYNRNNSNLTDAAGNRFTPPIDLAEVTNSIIIAADQTPPTIAKIYSDDRGVLATSLIADTISFKFNEAIRVDQLEQAFTHGLVKVTSADGTVTRNLGAGATVEATYPSEIAVTGFSAQANGTYKTLWSSSQGQNVGLPMFSGFSYVSGVSLTPDANYAAYKHTDSATGQEFYFWRPSGYASYVLTPVNSVTGSDPQTWWSASTNQTTVSQAVPREGVLLAADWYSRSGTSISGTQVSTLPTFEASGGAFTFSLSLGTGSNVQQGDKLVFDKSGVADLAGNSPSADLSIDLPADITRPTFGTATVTGFKKTWSSSTNTSTYTETSHPLVEHDRIRVEIPMTDTIKVYQSGVSNGYVTLDIGGKTRYAYLNLQASSSNGSTTSGFSSNKLVYDYYIQADDSDTQGGITVGTMNRGSVGMFDAANNRPVVISDVIENSNTITVGDTLPPSLGTSYASGNTVVLQASEALDAANLPSTEAFKVMVNGSSSVVQGVAVSTTNASALVLTLGTAAKQGQSVQVTYTDPSSNDDAKAVQDLAGNDLNGVGTYAINAIDAPTIDYTATSFDKIELAGNTDMRFTIKYTDNVRITGTPRLTLTLGDGSATSTVYANYEAISNQIGGQQVLEFVYRPSAGVKGQISVTALDLNGGTITAYDSAGVVAANTTLSNSSFFTPFTWIYPEGLIASTGDAGNNLLTPWFKTPENTPHQLTGISATGGEGDRDILAMTVLLPSSVTSSSAAQAYSLSYNVTEAGVRQVLLKNGSATVDTYTVPADNNWPTGVEQLLFHAVYKDSAGQVQFADRDMVLLTLGAHEYIEPGNLNQRWLQGSLGDDTLNVSGRDVAQRIFIEGEQGNDIIVGHDGIDLIRGGGGDNLISAGKGDDQVVIRGGNDAIDGGEGTDTLRFDLPGQEKKITVDASGVIHVYSASGSWNTGSFVPDTNGWVERYRLASDYGTDGSNRIAVFDLALGRNVAMAKNMERLQWRLDDNSSGRNTNTFKVGTAGDDALSAADVVLAGTGNDTITLSSGWLHTNDWRYENRALLIDGGSGRDVLELSTYVSGQLSQAFESNSNSINPSRVLQNIEGLNLSQGGYVQLAASDISKLVGSNTNAWGSAISSLDASKQQFLLTATSGNTTVNLTDTSGWTQKTSTVSYNNQTYKLLEHTNGVQLLLDSRASAVGNITYEGGSGGGIIEQPINLPAPVVMRVRSQNNQFIIPGDGGARFTVEMSDAVRITGTPQLQLTLISPDGTQSRTVMASFQRSGSTVDMVQTTLEFVFDYTAQDASDAGWRIHVDSLQLNNGAITHNASSSVNANLQLHRVDITAGDWLLGKNAVVKNSATGTSYNDVILPWASDPASAPTSLSANSTFNNVTIHGGTGDRDVLGIPFMLPTDVTTQEQANQYFLSYASNTDGTVRTISLYKAGVSEAVKVFTVPNFSNSQNINDWPAEIEAMAFYIQYRNVANEYQGVKSPGSFIELWKNGYTSTDAVNGDVYKQGSFRSDTFDVSNVAVDKRVLVKAGYGSDTITGHAGSDEIFGEGGSDSINAGAGDDLIWLSGGNDILNGGDGTDALGAHLHGADARGWVDASHRLHIQSANGSWTNGRFVADADGYASDWVFSFDQSTGDITAKRFAGGMETSETSTATGIESMYFTFQNNNQTSGERLLRGTVGADTLYASQSQEAWLLGLGGNDTFVLDSSLRPFMMGGAGDDTFRLMKTGMTGSEGLQIHGGSGTDTLALGADVDGVTLYKPSNVDAQFSSLEVVDLTGSTTNGALGNTLQMTAAWLREVTDMASTRTFTVNGDANDRVNLLSTDNWALQQSSDQAGYALYQIISNNETLKLYVANGMASAVLA</sequence>
<protein>
    <recommendedName>
        <fullName evidence="2">Cadherin domain-containing protein</fullName>
    </recommendedName>
</protein>
<dbReference type="EMBL" id="FN543104">
    <property type="protein sequence ID" value="CBA28230.1"/>
    <property type="molecule type" value="Genomic_DNA"/>
</dbReference>
<dbReference type="InterPro" id="IPR015919">
    <property type="entry name" value="Cadherin-like_sf"/>
</dbReference>
<organism evidence="3">
    <name type="scientific">Curvibacter symbiont subsp. Hydra magnipapillata</name>
    <dbReference type="NCBI Taxonomy" id="667019"/>
    <lineage>
        <taxon>Bacteria</taxon>
        <taxon>Pseudomonadati</taxon>
        <taxon>Pseudomonadota</taxon>
        <taxon>Betaproteobacteria</taxon>
        <taxon>Burkholderiales</taxon>
        <taxon>Comamonadaceae</taxon>
        <taxon>Curvibacter</taxon>
    </lineage>
</organism>
<evidence type="ECO:0000256" key="1">
    <source>
        <dbReference type="SAM" id="MobiDB-lite"/>
    </source>
</evidence>